<proteinExistence type="predicted"/>
<gene>
    <name evidence="1" type="ORF">ZHD862_LOCUS32872</name>
</gene>
<dbReference type="AlphaFoldDB" id="A0A815KHY4"/>
<dbReference type="Proteomes" id="UP000663864">
    <property type="component" value="Unassembled WGS sequence"/>
</dbReference>
<protein>
    <recommendedName>
        <fullName evidence="3">F-box domain-containing protein</fullName>
    </recommendedName>
</protein>
<sequence length="570" mass="67741">MATHKYLTIDPLGESTSTRCYKIHQPVFNVRSKLAFADNLLIEDIAGNGLIKIKEELLHPHTTYKILSARDETTVEENCLSREIRTYFEDLSNEIIYEIFEYLDYFHVYKIFFNINLRFHNLIINSTLPIRINISSISKSDFNRYNKDIIMTNIDRINALRLSNIFIYDLIISPFHILSKFVRLERLILDNIESKYLENLLAQLIFLPILSSLSITCTNDITNRNAIYCEIFRLPSLKYCRLLLKEWFNNDLLPFCTNEYSSIEELIINNSMYLFELNMLLSYVPQLHRLSLHSLEEFWNKPTKLSPVVLNNLTYFSLEQNNIDFDLFEELIGEFFPSLQALHIRNSYISDATYLNAENWEKLILSHIPNLRIFDIRLKYWTNIININNNNNNSDLILNSQMNDFTSTFWIERKCFFAQQYYQTMGRTRAIFYSTDPYRRKYYTLYKQSKGKTCLNCYNTNMKSVEHLYIQSEKEIMNCTNYFPNVITLTFEVDFCTTQISVISILNHILPLKQLTKLVIECHYFSFMKMIELLSFTPNLHTLIFKSMPSHRNDYTSIQQNRIFQLKNFN</sequence>
<evidence type="ECO:0008006" key="3">
    <source>
        <dbReference type="Google" id="ProtNLM"/>
    </source>
</evidence>
<evidence type="ECO:0000313" key="1">
    <source>
        <dbReference type="EMBL" id="CAF1395970.1"/>
    </source>
</evidence>
<organism evidence="1 2">
    <name type="scientific">Rotaria sordida</name>
    <dbReference type="NCBI Taxonomy" id="392033"/>
    <lineage>
        <taxon>Eukaryota</taxon>
        <taxon>Metazoa</taxon>
        <taxon>Spiralia</taxon>
        <taxon>Gnathifera</taxon>
        <taxon>Rotifera</taxon>
        <taxon>Eurotatoria</taxon>
        <taxon>Bdelloidea</taxon>
        <taxon>Philodinida</taxon>
        <taxon>Philodinidae</taxon>
        <taxon>Rotaria</taxon>
    </lineage>
</organism>
<name>A0A815KHY4_9BILA</name>
<accession>A0A815KHY4</accession>
<dbReference type="EMBL" id="CAJNOT010003690">
    <property type="protein sequence ID" value="CAF1395970.1"/>
    <property type="molecule type" value="Genomic_DNA"/>
</dbReference>
<evidence type="ECO:0000313" key="2">
    <source>
        <dbReference type="Proteomes" id="UP000663864"/>
    </source>
</evidence>
<reference evidence="1" key="1">
    <citation type="submission" date="2021-02" db="EMBL/GenBank/DDBJ databases">
        <authorList>
            <person name="Nowell W R."/>
        </authorList>
    </citation>
    <scope>NUCLEOTIDE SEQUENCE</scope>
</reference>
<comment type="caution">
    <text evidence="1">The sequence shown here is derived from an EMBL/GenBank/DDBJ whole genome shotgun (WGS) entry which is preliminary data.</text>
</comment>